<feature type="domain" description="PhnB-like" evidence="1">
    <location>
        <begin position="3"/>
        <end position="122"/>
    </location>
</feature>
<dbReference type="Gene3D" id="3.30.720.100">
    <property type="match status" value="1"/>
</dbReference>
<evidence type="ECO:0000313" key="2">
    <source>
        <dbReference type="EMBL" id="PRY82844.1"/>
    </source>
</evidence>
<proteinExistence type="predicted"/>
<accession>A0A2T0W8H6</accession>
<dbReference type="Pfam" id="PF06983">
    <property type="entry name" value="3-dmu-9_3-mt"/>
    <property type="match status" value="2"/>
</dbReference>
<evidence type="ECO:0000313" key="3">
    <source>
        <dbReference type="Proteomes" id="UP000238205"/>
    </source>
</evidence>
<dbReference type="PANTHER" id="PTHR33990">
    <property type="entry name" value="PROTEIN YJDN-RELATED"/>
    <property type="match status" value="1"/>
</dbReference>
<dbReference type="CDD" id="cd06588">
    <property type="entry name" value="PhnB_like"/>
    <property type="match status" value="2"/>
</dbReference>
<feature type="domain" description="PhnB-like" evidence="1">
    <location>
        <begin position="131"/>
        <end position="252"/>
    </location>
</feature>
<keyword evidence="2" id="KW-0489">Methyltransferase</keyword>
<dbReference type="AlphaFoldDB" id="A0A2T0W8H6"/>
<evidence type="ECO:0000259" key="1">
    <source>
        <dbReference type="Pfam" id="PF06983"/>
    </source>
</evidence>
<dbReference type="InterPro" id="IPR028973">
    <property type="entry name" value="PhnB-like"/>
</dbReference>
<dbReference type="GO" id="GO:0032259">
    <property type="term" value="P:methylation"/>
    <property type="evidence" value="ECO:0007669"/>
    <property type="project" value="UniProtKB-KW"/>
</dbReference>
<dbReference type="GO" id="GO:0008168">
    <property type="term" value="F:methyltransferase activity"/>
    <property type="evidence" value="ECO:0007669"/>
    <property type="project" value="UniProtKB-KW"/>
</dbReference>
<name>A0A2T0W8H6_9LACT</name>
<protein>
    <submittedName>
        <fullName evidence="2">Putative 3-demethylubiquinone-9 3-methyltransferase (Glyoxalase superfamily)</fullName>
    </submittedName>
</protein>
<reference evidence="2 3" key="1">
    <citation type="submission" date="2018-03" db="EMBL/GenBank/DDBJ databases">
        <title>Genomic Encyclopedia of Archaeal and Bacterial Type Strains, Phase II (KMG-II): from individual species to whole genera.</title>
        <authorList>
            <person name="Goeker M."/>
        </authorList>
    </citation>
    <scope>NUCLEOTIDE SEQUENCE [LARGE SCALE GENOMIC DNA]</scope>
    <source>
        <strain evidence="2 3">DSM 13175</strain>
    </source>
</reference>
<gene>
    <name evidence="2" type="ORF">CLV38_10852</name>
</gene>
<dbReference type="Proteomes" id="UP000238205">
    <property type="component" value="Unassembled WGS sequence"/>
</dbReference>
<organism evidence="2 3">
    <name type="scientific">Alkalibacterium olivapovliticus</name>
    <dbReference type="NCBI Taxonomy" id="99907"/>
    <lineage>
        <taxon>Bacteria</taxon>
        <taxon>Bacillati</taxon>
        <taxon>Bacillota</taxon>
        <taxon>Bacilli</taxon>
        <taxon>Lactobacillales</taxon>
        <taxon>Carnobacteriaceae</taxon>
        <taxon>Alkalibacterium</taxon>
    </lineage>
</organism>
<dbReference type="SUPFAM" id="SSF54593">
    <property type="entry name" value="Glyoxalase/Bleomycin resistance protein/Dihydroxybiphenyl dioxygenase"/>
    <property type="match status" value="2"/>
</dbReference>
<comment type="caution">
    <text evidence="2">The sequence shown here is derived from an EMBL/GenBank/DDBJ whole genome shotgun (WGS) entry which is preliminary data.</text>
</comment>
<sequence>MKDIVPNLWFNDEAEEAVRYYTRLFDQSRITSIQVLENTPSGDTTTINFELSGQPFTAFSAGPLFKFNRSFSLMVQCSSDEEVDRVWTTLTEGGKELVPLREYPFSKRYGWLEDRYGLTWQILLSDKPVVQKIIPNFLFSDAVSGKAEDAVVYYTDLFPISSIEEMQYYEAGEAENTDSKVKFSGFHLFGRQFYAMDNAKNENLSFNESFSLMVLCENQAEIDYYWDKLSFDPESEQCGWLKDQFGLSWQIVPESMDDLLSNGTKEQINRVTQSFLTMKKLDIAELDRAWQEAE</sequence>
<keyword evidence="2" id="KW-0830">Ubiquinone</keyword>
<dbReference type="InterPro" id="IPR029068">
    <property type="entry name" value="Glyas_Bleomycin-R_OHBP_Dase"/>
</dbReference>
<dbReference type="OrthoDB" id="9806473at2"/>
<keyword evidence="2" id="KW-0808">Transferase</keyword>
<dbReference type="RefSeq" id="WP_106192544.1">
    <property type="nucleotide sequence ID" value="NZ_PVTO01000008.1"/>
</dbReference>
<keyword evidence="3" id="KW-1185">Reference proteome</keyword>
<dbReference type="Gene3D" id="3.30.720.110">
    <property type="match status" value="1"/>
</dbReference>
<dbReference type="EMBL" id="PVTO01000008">
    <property type="protein sequence ID" value="PRY82844.1"/>
    <property type="molecule type" value="Genomic_DNA"/>
</dbReference>
<dbReference type="Gene3D" id="3.10.180.10">
    <property type="entry name" value="2,3-Dihydroxybiphenyl 1,2-Dioxygenase, domain 1"/>
    <property type="match status" value="1"/>
</dbReference>